<evidence type="ECO:0000313" key="4">
    <source>
        <dbReference type="Proteomes" id="UP000321323"/>
    </source>
</evidence>
<dbReference type="InterPro" id="IPR050259">
    <property type="entry name" value="SDR"/>
</dbReference>
<dbReference type="Proteomes" id="UP000321323">
    <property type="component" value="Chromosome"/>
</dbReference>
<dbReference type="Pfam" id="PF13561">
    <property type="entry name" value="adh_short_C2"/>
    <property type="match status" value="1"/>
</dbReference>
<dbReference type="InterPro" id="IPR002347">
    <property type="entry name" value="SDR_fam"/>
</dbReference>
<proteinExistence type="inferred from homology"/>
<dbReference type="PRINTS" id="PR00080">
    <property type="entry name" value="SDRFAMILY"/>
</dbReference>
<dbReference type="InterPro" id="IPR036291">
    <property type="entry name" value="NAD(P)-bd_dom_sf"/>
</dbReference>
<evidence type="ECO:0000256" key="1">
    <source>
        <dbReference type="ARBA" id="ARBA00006484"/>
    </source>
</evidence>
<dbReference type="SUPFAM" id="SSF51735">
    <property type="entry name" value="NAD(P)-binding Rossmann-fold domains"/>
    <property type="match status" value="1"/>
</dbReference>
<accession>A0ABZ1UPU6</accession>
<name>A0ABZ1UPU6_9BURK</name>
<dbReference type="PRINTS" id="PR00081">
    <property type="entry name" value="GDHRDH"/>
</dbReference>
<keyword evidence="3" id="KW-0560">Oxidoreductase</keyword>
<dbReference type="EC" id="1.1.1.100" evidence="3"/>
<evidence type="ECO:0000313" key="3">
    <source>
        <dbReference type="EMBL" id="WUR14554.1"/>
    </source>
</evidence>
<protein>
    <submittedName>
        <fullName evidence="3">3-oxoacyl-ACP reductase</fullName>
        <ecNumber evidence="3">1.1.1.100</ecNumber>
    </submittedName>
</protein>
<dbReference type="PANTHER" id="PTHR42879:SF2">
    <property type="entry name" value="3-OXOACYL-[ACYL-CARRIER-PROTEIN] REDUCTASE FABG"/>
    <property type="match status" value="1"/>
</dbReference>
<sequence>MPDLLRKLHHHPATGWLARAAGLPDPVELSRAAGPTGAQPLTGRRTAIRAAEGGYAADVLTACAVGAGGVIDPQASAIDILIFDATGCRAPADYAALYDTFHAAASRIAVNGRVLLVAAPPDATPDPVAAAAARGIEGFGRSLGKELGKTGIAVNLAYVAADALDRLDGPVRFFCGARSTYVSGQAVRLSTTAIGGDTASAGLSGKVAVVTGSARGIGLAAAQRLVEEGATVVCVDVPAASQALHDSCRAIGATALVLDIAAADAPVRLTQCLRERGGADIVVHNAGITRDRTLARMARQDWELVVDVNFRAIVAIDEALLAGQVLRDGGRVICLSSISGVSGNFGQSNYAASKAALIGYVAARGAQLGPRGITVNAVAPGFIETPMTQRMPFVPRELGRRLNSLKQGGQPRDVAELIAFLATPGSVGITGNTIRVCGQALIGA</sequence>
<comment type="similarity">
    <text evidence="1">Belongs to the short-chain dehydrogenases/reductases (SDR) family.</text>
</comment>
<dbReference type="InterPro" id="IPR057326">
    <property type="entry name" value="KR_dom"/>
</dbReference>
<dbReference type="EMBL" id="CP136508">
    <property type="protein sequence ID" value="WUR14554.1"/>
    <property type="molecule type" value="Genomic_DNA"/>
</dbReference>
<dbReference type="Gene3D" id="3.40.50.720">
    <property type="entry name" value="NAD(P)-binding Rossmann-like Domain"/>
    <property type="match status" value="2"/>
</dbReference>
<gene>
    <name evidence="3" type="ORF">E7V67_005465</name>
</gene>
<keyword evidence="4" id="KW-1185">Reference proteome</keyword>
<evidence type="ECO:0000259" key="2">
    <source>
        <dbReference type="SMART" id="SM00822"/>
    </source>
</evidence>
<dbReference type="PANTHER" id="PTHR42879">
    <property type="entry name" value="3-OXOACYL-(ACYL-CARRIER-PROTEIN) REDUCTASE"/>
    <property type="match status" value="1"/>
</dbReference>
<organism evidence="3 4">
    <name type="scientific">[Empedobacter] haloabium</name>
    <dbReference type="NCBI Taxonomy" id="592317"/>
    <lineage>
        <taxon>Bacteria</taxon>
        <taxon>Pseudomonadati</taxon>
        <taxon>Pseudomonadota</taxon>
        <taxon>Betaproteobacteria</taxon>
        <taxon>Burkholderiales</taxon>
        <taxon>Oxalobacteraceae</taxon>
        <taxon>Telluria group</taxon>
        <taxon>Telluria group incertae sedis</taxon>
    </lineage>
</organism>
<dbReference type="GO" id="GO:0004316">
    <property type="term" value="F:3-oxoacyl-[acyl-carrier-protein] reductase (NADPH) activity"/>
    <property type="evidence" value="ECO:0007669"/>
    <property type="project" value="UniProtKB-EC"/>
</dbReference>
<dbReference type="SMART" id="SM00822">
    <property type="entry name" value="PKS_KR"/>
    <property type="match status" value="1"/>
</dbReference>
<feature type="domain" description="Ketoreductase" evidence="2">
    <location>
        <begin position="206"/>
        <end position="381"/>
    </location>
</feature>
<reference evidence="3 4" key="1">
    <citation type="journal article" date="2019" name="Int. J. Syst. Evol. Microbiol.">
        <title>The Draft Whole-Genome Sequence of the Antibiotic Producer Empedobacter haloabium ATCC 31962 Provides Indications for Its Taxonomic Reclassification.</title>
        <authorList>
            <person name="Miess H."/>
            <person name="Arlt P."/>
            <person name="Apel A.K."/>
            <person name="Weber T."/>
            <person name="Nieselt K."/>
            <person name="Hanssen F."/>
            <person name="Czemmel S."/>
            <person name="Nahnsen S."/>
            <person name="Gross H."/>
        </authorList>
    </citation>
    <scope>NUCLEOTIDE SEQUENCE [LARGE SCALE GENOMIC DNA]</scope>
    <source>
        <strain evidence="3 4">ATCC 31962</strain>
    </source>
</reference>
<dbReference type="NCBIfam" id="NF006110">
    <property type="entry name" value="PRK08261.1"/>
    <property type="match status" value="1"/>
</dbReference>